<reference evidence="1" key="1">
    <citation type="submission" date="2014-11" db="EMBL/GenBank/DDBJ databases">
        <authorList>
            <person name="Amaro Gonzalez C."/>
        </authorList>
    </citation>
    <scope>NUCLEOTIDE SEQUENCE</scope>
</reference>
<protein>
    <submittedName>
        <fullName evidence="1">Uncharacterized protein</fullName>
    </submittedName>
</protein>
<accession>A0A0E9V618</accession>
<organism evidence="1">
    <name type="scientific">Anguilla anguilla</name>
    <name type="common">European freshwater eel</name>
    <name type="synonym">Muraena anguilla</name>
    <dbReference type="NCBI Taxonomy" id="7936"/>
    <lineage>
        <taxon>Eukaryota</taxon>
        <taxon>Metazoa</taxon>
        <taxon>Chordata</taxon>
        <taxon>Craniata</taxon>
        <taxon>Vertebrata</taxon>
        <taxon>Euteleostomi</taxon>
        <taxon>Actinopterygii</taxon>
        <taxon>Neopterygii</taxon>
        <taxon>Teleostei</taxon>
        <taxon>Anguilliformes</taxon>
        <taxon>Anguillidae</taxon>
        <taxon>Anguilla</taxon>
    </lineage>
</organism>
<sequence>MGRFFLCYNLRQAKDVCIRPLLHFWVAVESRKA</sequence>
<proteinExistence type="predicted"/>
<evidence type="ECO:0000313" key="1">
    <source>
        <dbReference type="EMBL" id="JAH73477.1"/>
    </source>
</evidence>
<dbReference type="EMBL" id="GBXM01035100">
    <property type="protein sequence ID" value="JAH73477.1"/>
    <property type="molecule type" value="Transcribed_RNA"/>
</dbReference>
<reference evidence="1" key="2">
    <citation type="journal article" date="2015" name="Fish Shellfish Immunol.">
        <title>Early steps in the European eel (Anguilla anguilla)-Vibrio vulnificus interaction in the gills: Role of the RtxA13 toxin.</title>
        <authorList>
            <person name="Callol A."/>
            <person name="Pajuelo D."/>
            <person name="Ebbesson L."/>
            <person name="Teles M."/>
            <person name="MacKenzie S."/>
            <person name="Amaro C."/>
        </authorList>
    </citation>
    <scope>NUCLEOTIDE SEQUENCE</scope>
</reference>
<dbReference type="AlphaFoldDB" id="A0A0E9V618"/>
<name>A0A0E9V618_ANGAN</name>